<keyword evidence="1" id="KW-0472">Membrane</keyword>
<dbReference type="WormBase" id="CBG23489">
    <property type="protein sequence ID" value="CBP47935"/>
    <property type="gene ID" value="WBGene00041839"/>
</dbReference>
<keyword evidence="1" id="KW-1133">Transmembrane helix</keyword>
<dbReference type="GeneID" id="8578756"/>
<dbReference type="EMBL" id="HE601533">
    <property type="protein sequence ID" value="CAP39548.1"/>
    <property type="molecule type" value="Genomic_DNA"/>
</dbReference>
<dbReference type="Pfam" id="PF10318">
    <property type="entry name" value="7TM_GPCR_Srh"/>
    <property type="match status" value="1"/>
</dbReference>
<feature type="transmembrane region" description="Helical" evidence="1">
    <location>
        <begin position="256"/>
        <end position="282"/>
    </location>
</feature>
<name>A8Y3S9_CAEBR</name>
<gene>
    <name evidence="2" type="primary">Cbr-srh-25</name>
    <name evidence="4" type="ORF">CBG23489</name>
    <name evidence="2" type="ORF">CBG_23489</name>
</gene>
<feature type="transmembrane region" description="Helical" evidence="1">
    <location>
        <begin position="449"/>
        <end position="476"/>
    </location>
</feature>
<dbReference type="AlphaFoldDB" id="A8Y3S9"/>
<feature type="transmembrane region" description="Helical" evidence="1">
    <location>
        <begin position="482"/>
        <end position="504"/>
    </location>
</feature>
<evidence type="ECO:0000313" key="3">
    <source>
        <dbReference type="Proteomes" id="UP000008549"/>
    </source>
</evidence>
<sequence length="640" mass="73891">MVDYWGRFLKNCEKVGRDTEKIWKKNYKRLERNVRNETERMKERIDCLNRVKDLEVQLSQPPETGKVHVPDEKKRAFLELMETCNPMVGEEPHVNPGANSTDISRLDTDRELLRKQIISFRQLVVDNTDDLSPHLSFLTQLDGILRGRVLRTICQELQNIIDSGDSESVKKYGELSQAVLQQMKYSYSSDEAPFIAASNRYWDHYAQCLQKKSIHQSNNIYYLAMNIIGALQIPLFLISVYCILNKSPWNMKSYKWLILVFQLSIISFNIFLTILSTPIIFYPFLCGYPIGLLSTFISTRSQYYLTTLMLACVGASTTCLFEYRHQSVLPNFHFLRHSVEYRVFKISVYYIAGILHVFLPVYFEEIENRELIEIVVDGWINAPCDIWNKRTVVLSTKPFGFMHFYFVGGIIVVLILCTLYAGHSFYVIRATRILLSKEMQNVQRKFLKGLLLQVLIPYSALVLPAGLGLILLLLIKNWDQKYVQPGLCLIATHGLLSTMTTILVHKPYRLHLFILCRRFFFLPVGSVIALICETCDGSTCHEKDRWVQESCTSSAQFCYRLSSKGRAFRRGCSDFPCDTLPGFESNMECRTCSQDRCNNERDSFFHQRGGGVSWKNAASRDVSSTFILGTLLIFFINYIL</sequence>
<dbReference type="RefSeq" id="XP_002636760.1">
    <property type="nucleotide sequence ID" value="XM_002636714.1"/>
</dbReference>
<feature type="transmembrane region" description="Helical" evidence="1">
    <location>
        <begin position="622"/>
        <end position="639"/>
    </location>
</feature>
<feature type="transmembrane region" description="Helical" evidence="1">
    <location>
        <begin position="343"/>
        <end position="363"/>
    </location>
</feature>
<evidence type="ECO:0000313" key="4">
    <source>
        <dbReference type="WormBase" id="CBG23489"/>
    </source>
</evidence>
<organism evidence="2 3">
    <name type="scientific">Caenorhabditis briggsae</name>
    <dbReference type="NCBI Taxonomy" id="6238"/>
    <lineage>
        <taxon>Eukaryota</taxon>
        <taxon>Metazoa</taxon>
        <taxon>Ecdysozoa</taxon>
        <taxon>Nematoda</taxon>
        <taxon>Chromadorea</taxon>
        <taxon>Rhabditida</taxon>
        <taxon>Rhabditina</taxon>
        <taxon>Rhabditomorpha</taxon>
        <taxon>Rhabditoidea</taxon>
        <taxon>Rhabditidae</taxon>
        <taxon>Peloderinae</taxon>
        <taxon>Caenorhabditis</taxon>
    </lineage>
</organism>
<proteinExistence type="predicted"/>
<dbReference type="InParanoid" id="A8Y3S9"/>
<feature type="transmembrane region" description="Helical" evidence="1">
    <location>
        <begin position="220"/>
        <end position="244"/>
    </location>
</feature>
<evidence type="ECO:0000256" key="1">
    <source>
        <dbReference type="SAM" id="Phobius"/>
    </source>
</evidence>
<dbReference type="PANTHER" id="PTHR22941">
    <property type="entry name" value="SERPENTINE RECEPTOR"/>
    <property type="match status" value="1"/>
</dbReference>
<dbReference type="PANTHER" id="PTHR22941:SF293">
    <property type="entry name" value="SERPENTINE RECEPTOR, CLASS H"/>
    <property type="match status" value="1"/>
</dbReference>
<dbReference type="Proteomes" id="UP000008549">
    <property type="component" value="Unassembled WGS sequence"/>
</dbReference>
<reference evidence="2 3" key="2">
    <citation type="journal article" date="2011" name="PLoS Genet.">
        <title>Caenorhabditis briggsae recombinant inbred line genotypes reveal inter-strain incompatibility and the evolution of recombination.</title>
        <authorList>
            <person name="Ross J.A."/>
            <person name="Koboldt D.C."/>
            <person name="Staisch J.E."/>
            <person name="Chamberlin H.M."/>
            <person name="Gupta B.P."/>
            <person name="Miller R.D."/>
            <person name="Baird S.E."/>
            <person name="Haag E.S."/>
        </authorList>
    </citation>
    <scope>NUCLEOTIDE SEQUENCE [LARGE SCALE GENOMIC DNA]</scope>
    <source>
        <strain evidence="2 3">AF16</strain>
    </source>
</reference>
<dbReference type="CTD" id="8578756"/>
<dbReference type="InterPro" id="IPR019422">
    <property type="entry name" value="7TM_GPCR_serpentine_rcpt_Srh"/>
</dbReference>
<dbReference type="KEGG" id="cbr:CBG_23489"/>
<dbReference type="HOGENOM" id="CLU_427756_0_0_1"/>
<dbReference type="STRING" id="6238.A8Y3S9"/>
<dbReference type="SUPFAM" id="SSF57302">
    <property type="entry name" value="Snake toxin-like"/>
    <property type="match status" value="1"/>
</dbReference>
<keyword evidence="3" id="KW-1185">Reference proteome</keyword>
<protein>
    <submittedName>
        <fullName evidence="2">Protein CBR-SRH-25</fullName>
    </submittedName>
</protein>
<evidence type="ECO:0000313" key="2">
    <source>
        <dbReference type="EMBL" id="CAP39548.1"/>
    </source>
</evidence>
<dbReference type="InterPro" id="IPR045860">
    <property type="entry name" value="Snake_toxin-like_sf"/>
</dbReference>
<reference evidence="2 3" key="1">
    <citation type="journal article" date="2003" name="PLoS Biol.">
        <title>The genome sequence of Caenorhabditis briggsae: a platform for comparative genomics.</title>
        <authorList>
            <person name="Stein L.D."/>
            <person name="Bao Z."/>
            <person name="Blasiar D."/>
            <person name="Blumenthal T."/>
            <person name="Brent M.R."/>
            <person name="Chen N."/>
            <person name="Chinwalla A."/>
            <person name="Clarke L."/>
            <person name="Clee C."/>
            <person name="Coghlan A."/>
            <person name="Coulson A."/>
            <person name="D'Eustachio P."/>
            <person name="Fitch D.H."/>
            <person name="Fulton L.A."/>
            <person name="Fulton R.E."/>
            <person name="Griffiths-Jones S."/>
            <person name="Harris T.W."/>
            <person name="Hillier L.W."/>
            <person name="Kamath R."/>
            <person name="Kuwabara P.E."/>
            <person name="Mardis E.R."/>
            <person name="Marra M.A."/>
            <person name="Miner T.L."/>
            <person name="Minx P."/>
            <person name="Mullikin J.C."/>
            <person name="Plumb R.W."/>
            <person name="Rogers J."/>
            <person name="Schein J.E."/>
            <person name="Sohrmann M."/>
            <person name="Spieth J."/>
            <person name="Stajich J.E."/>
            <person name="Wei C."/>
            <person name="Willey D."/>
            <person name="Wilson R.K."/>
            <person name="Durbin R."/>
            <person name="Waterston R.H."/>
        </authorList>
    </citation>
    <scope>NUCLEOTIDE SEQUENCE [LARGE SCALE GENOMIC DNA]</scope>
    <source>
        <strain evidence="2 3">AF16</strain>
    </source>
</reference>
<feature type="transmembrane region" description="Helical" evidence="1">
    <location>
        <begin position="404"/>
        <end position="428"/>
    </location>
</feature>
<dbReference type="InterPro" id="IPR053220">
    <property type="entry name" value="Nematode_rcpt-like_serp_H"/>
</dbReference>
<dbReference type="eggNOG" id="ENOG502THR1">
    <property type="taxonomic scope" value="Eukaryota"/>
</dbReference>
<keyword evidence="1" id="KW-0812">Transmembrane</keyword>
<accession>A8Y3S9</accession>